<keyword evidence="4" id="KW-1185">Reference proteome</keyword>
<feature type="transmembrane region" description="Helical" evidence="2">
    <location>
        <begin position="103"/>
        <end position="125"/>
    </location>
</feature>
<dbReference type="Gene3D" id="2.130.10.10">
    <property type="entry name" value="YVTN repeat-like/Quinoprotein amine dehydrogenase"/>
    <property type="match status" value="1"/>
</dbReference>
<reference evidence="3 4" key="1">
    <citation type="submission" date="2022-01" db="EMBL/GenBank/DDBJ databases">
        <title>A chromosomal length assembly of Cordylochernes scorpioides.</title>
        <authorList>
            <person name="Zeh D."/>
            <person name="Zeh J."/>
        </authorList>
    </citation>
    <scope>NUCLEOTIDE SEQUENCE [LARGE SCALE GENOMIC DNA]</scope>
    <source>
        <strain evidence="3">IN4F17</strain>
        <tissue evidence="3">Whole Body</tissue>
    </source>
</reference>
<dbReference type="InterPro" id="IPR036322">
    <property type="entry name" value="WD40_repeat_dom_sf"/>
</dbReference>
<dbReference type="Proteomes" id="UP001235939">
    <property type="component" value="Chromosome 14"/>
</dbReference>
<sequence length="126" mass="14416">MVPPTGMIDNPINAVTTKFVRTSTNKMRCPIFCVSRGVLTWRLNCTVVDAQAHDAPVRCMVWSHNDTWMVTGDHAGYIKYWQSNMNNVKMFQGHKEPLRGIRYVLHPVFVVLENCALLGFLWHLLG</sequence>
<protein>
    <submittedName>
        <fullName evidence="3">WDR33</fullName>
    </submittedName>
</protein>
<keyword evidence="2" id="KW-0812">Transmembrane</keyword>
<dbReference type="InterPro" id="IPR015943">
    <property type="entry name" value="WD40/YVTN_repeat-like_dom_sf"/>
</dbReference>
<dbReference type="PROSITE" id="PS50082">
    <property type="entry name" value="WD_REPEATS_2"/>
    <property type="match status" value="1"/>
</dbReference>
<dbReference type="InterPro" id="IPR045245">
    <property type="entry name" value="Pfs2-like"/>
</dbReference>
<gene>
    <name evidence="3" type="ORF">LAZ67_14002549</name>
</gene>
<evidence type="ECO:0000313" key="3">
    <source>
        <dbReference type="EMBL" id="UYV76952.1"/>
    </source>
</evidence>
<evidence type="ECO:0000313" key="4">
    <source>
        <dbReference type="Proteomes" id="UP001235939"/>
    </source>
</evidence>
<dbReference type="EMBL" id="CP092876">
    <property type="protein sequence ID" value="UYV76952.1"/>
    <property type="molecule type" value="Genomic_DNA"/>
</dbReference>
<accession>A0ABY6L9N4</accession>
<name>A0ABY6L9N4_9ARAC</name>
<dbReference type="InterPro" id="IPR001680">
    <property type="entry name" value="WD40_rpt"/>
</dbReference>
<dbReference type="Pfam" id="PF00400">
    <property type="entry name" value="WD40"/>
    <property type="match status" value="1"/>
</dbReference>
<dbReference type="PANTHER" id="PTHR22836">
    <property type="entry name" value="WD40 REPEAT PROTEIN"/>
    <property type="match status" value="1"/>
</dbReference>
<evidence type="ECO:0000256" key="1">
    <source>
        <dbReference type="PROSITE-ProRule" id="PRU00221"/>
    </source>
</evidence>
<feature type="repeat" description="WD" evidence="1">
    <location>
        <begin position="50"/>
        <end position="82"/>
    </location>
</feature>
<keyword evidence="2" id="KW-0472">Membrane</keyword>
<keyword evidence="2" id="KW-1133">Transmembrane helix</keyword>
<dbReference type="PANTHER" id="PTHR22836:SF0">
    <property type="entry name" value="PRE-MRNA 3' END PROCESSING PROTEIN WDR33"/>
    <property type="match status" value="1"/>
</dbReference>
<organism evidence="3 4">
    <name type="scientific">Cordylochernes scorpioides</name>
    <dbReference type="NCBI Taxonomy" id="51811"/>
    <lineage>
        <taxon>Eukaryota</taxon>
        <taxon>Metazoa</taxon>
        <taxon>Ecdysozoa</taxon>
        <taxon>Arthropoda</taxon>
        <taxon>Chelicerata</taxon>
        <taxon>Arachnida</taxon>
        <taxon>Pseudoscorpiones</taxon>
        <taxon>Cheliferoidea</taxon>
        <taxon>Chernetidae</taxon>
        <taxon>Cordylochernes</taxon>
    </lineage>
</organism>
<dbReference type="SMART" id="SM00320">
    <property type="entry name" value="WD40"/>
    <property type="match status" value="1"/>
</dbReference>
<evidence type="ECO:0000256" key="2">
    <source>
        <dbReference type="SAM" id="Phobius"/>
    </source>
</evidence>
<proteinExistence type="predicted"/>
<dbReference type="SUPFAM" id="SSF50978">
    <property type="entry name" value="WD40 repeat-like"/>
    <property type="match status" value="1"/>
</dbReference>
<keyword evidence="1" id="KW-0853">WD repeat</keyword>